<evidence type="ECO:0000256" key="2">
    <source>
        <dbReference type="ARBA" id="ARBA00022723"/>
    </source>
</evidence>
<evidence type="ECO:0000256" key="1">
    <source>
        <dbReference type="ARBA" id="ARBA00001946"/>
    </source>
</evidence>
<evidence type="ECO:0000256" key="3">
    <source>
        <dbReference type="ARBA" id="ARBA00022842"/>
    </source>
</evidence>
<dbReference type="InterPro" id="IPR036965">
    <property type="entry name" value="Terpene_synth_N_sf"/>
</dbReference>
<dbReference type="CDD" id="cd00684">
    <property type="entry name" value="Terpene_cyclase_plant_C1"/>
    <property type="match status" value="1"/>
</dbReference>
<dbReference type="Gene3D" id="1.10.600.10">
    <property type="entry name" value="Farnesyl Diphosphate Synthase"/>
    <property type="match status" value="1"/>
</dbReference>
<dbReference type="InterPro" id="IPR008930">
    <property type="entry name" value="Terpenoid_cyclase/PrenylTrfase"/>
</dbReference>
<organism evidence="8">
    <name type="scientific">Malus domestica</name>
    <name type="common">Apple</name>
    <name type="synonym">Pyrus malus</name>
    <dbReference type="NCBI Taxonomy" id="3750"/>
    <lineage>
        <taxon>Eukaryota</taxon>
        <taxon>Viridiplantae</taxon>
        <taxon>Streptophyta</taxon>
        <taxon>Embryophyta</taxon>
        <taxon>Tracheophyta</taxon>
        <taxon>Spermatophyta</taxon>
        <taxon>Magnoliopsida</taxon>
        <taxon>eudicotyledons</taxon>
        <taxon>Gunneridae</taxon>
        <taxon>Pentapetalae</taxon>
        <taxon>rosids</taxon>
        <taxon>fabids</taxon>
        <taxon>Rosales</taxon>
        <taxon>Rosaceae</taxon>
        <taxon>Amygdaloideae</taxon>
        <taxon>Maleae</taxon>
        <taxon>Malus</taxon>
    </lineage>
</organism>
<gene>
    <name evidence="8" type="primary">KS</name>
</gene>
<dbReference type="FunFam" id="1.50.10.130:FF:000002">
    <property type="entry name" value="Ent-copalyl diphosphate synthase, chloroplastic"/>
    <property type="match status" value="1"/>
</dbReference>
<proteinExistence type="evidence at transcript level"/>
<dbReference type="GO" id="GO:0009686">
    <property type="term" value="P:gibberellin biosynthetic process"/>
    <property type="evidence" value="ECO:0007669"/>
    <property type="project" value="TreeGrafter"/>
</dbReference>
<keyword evidence="4" id="KW-0456">Lyase</keyword>
<dbReference type="SUPFAM" id="SSF48239">
    <property type="entry name" value="Terpenoid cyclases/Protein prenyltransferases"/>
    <property type="match status" value="2"/>
</dbReference>
<dbReference type="SFLD" id="SFLDS00005">
    <property type="entry name" value="Isoprenoid_Synthase_Type_I"/>
    <property type="match status" value="1"/>
</dbReference>
<dbReference type="InterPro" id="IPR001906">
    <property type="entry name" value="Terpene_synth_N"/>
</dbReference>
<reference evidence="8" key="1">
    <citation type="submission" date="2011-12" db="EMBL/GenBank/DDBJ databases">
        <authorList>
            <person name="Wang C."/>
            <person name="Bai M."/>
            <person name="Tian Y."/>
        </authorList>
    </citation>
    <scope>NUCLEOTIDE SEQUENCE</scope>
</reference>
<dbReference type="FunFam" id="1.50.10.160:FF:000002">
    <property type="entry name" value="cis-abienol synthase, chloroplastic"/>
    <property type="match status" value="1"/>
</dbReference>
<evidence type="ECO:0000259" key="6">
    <source>
        <dbReference type="Pfam" id="PF01397"/>
    </source>
</evidence>
<dbReference type="GO" id="GO:0000287">
    <property type="term" value="F:magnesium ion binding"/>
    <property type="evidence" value="ECO:0007669"/>
    <property type="project" value="InterPro"/>
</dbReference>
<dbReference type="Gene3D" id="1.50.10.160">
    <property type="match status" value="1"/>
</dbReference>
<dbReference type="SFLD" id="SFLDG01019">
    <property type="entry name" value="Terpene_Cyclase_Like_1_C_Termi"/>
    <property type="match status" value="1"/>
</dbReference>
<feature type="domain" description="Terpene synthase N-terminal" evidence="6">
    <location>
        <begin position="170"/>
        <end position="362"/>
    </location>
</feature>
<dbReference type="InterPro" id="IPR044814">
    <property type="entry name" value="Terpene_cyclase_plant_C1"/>
</dbReference>
<evidence type="ECO:0000256" key="5">
    <source>
        <dbReference type="ARBA" id="ARBA00066670"/>
    </source>
</evidence>
<accession>H9TB20</accession>
<dbReference type="EC" id="4.2.3.19" evidence="5"/>
<dbReference type="PANTHER" id="PTHR31739:SF3">
    <property type="entry name" value="ENT-KAUR-16-ENE SYNTHASE, CHLOROPLASTIC"/>
    <property type="match status" value="1"/>
</dbReference>
<dbReference type="Gene3D" id="1.50.10.130">
    <property type="entry name" value="Terpene synthase, N-terminal domain"/>
    <property type="match status" value="1"/>
</dbReference>
<dbReference type="SFLD" id="SFLDG01014">
    <property type="entry name" value="Terpene_Cyclase_Like_1_N-term"/>
    <property type="match status" value="1"/>
</dbReference>
<comment type="cofactor">
    <cofactor evidence="1">
        <name>Mg(2+)</name>
        <dbReference type="ChEBI" id="CHEBI:18420"/>
    </cofactor>
</comment>
<dbReference type="Pfam" id="PF01397">
    <property type="entry name" value="Terpene_synth"/>
    <property type="match status" value="1"/>
</dbReference>
<keyword evidence="3" id="KW-0460">Magnesium</keyword>
<dbReference type="AlphaFoldDB" id="H9TB20"/>
<evidence type="ECO:0000256" key="4">
    <source>
        <dbReference type="ARBA" id="ARBA00023239"/>
    </source>
</evidence>
<dbReference type="SUPFAM" id="SSF48576">
    <property type="entry name" value="Terpenoid synthases"/>
    <property type="match status" value="1"/>
</dbReference>
<dbReference type="InterPro" id="IPR034741">
    <property type="entry name" value="Terpene_cyclase-like_1_C"/>
</dbReference>
<evidence type="ECO:0000313" key="8">
    <source>
        <dbReference type="EMBL" id="AFG18184.1"/>
    </source>
</evidence>
<dbReference type="GO" id="GO:0009507">
    <property type="term" value="C:chloroplast"/>
    <property type="evidence" value="ECO:0007669"/>
    <property type="project" value="TreeGrafter"/>
</dbReference>
<feature type="domain" description="Terpene synthase metal-binding" evidence="7">
    <location>
        <begin position="440"/>
        <end position="676"/>
    </location>
</feature>
<dbReference type="InterPro" id="IPR008949">
    <property type="entry name" value="Isoprenoid_synthase_dom_sf"/>
</dbReference>
<sequence length="737" mass="83652">MFDKVDLSVSSYDTAWVAMVPSPNSPKDPFFPECVNWLLCNQLHDGSWGPPNLQPLFTKDALLSTLACILALKQWNVGEEQINKGLHFIESNVASATDEEQQSPVGFNILFPAMIEYARNLKMNLPLGAPTLDALFHRRDFELKRGYASNSEGWRTLLAYISEGFGKSQDWDLVMKYQRKNGSLFNSPATTASAFAHLKNADCLKYLRSLLEKFGNAVPTVYPLDKYARLSMAASLENLGIDRHFREEIRSVLDETYRSWLQGDEDILSDAATCAMAFRLLRVNGYDVSADPLTQYSEDRLFNSLGGYMKDIDDALELFRASETIIHPDESVLEKQHHWTSHFLKQELSNTLIRGHNLNKHIGLEVDDALKLPRYAILGRLSTRTAIKYYNTDSTRILKSYYRCLNIGNEDFLKLAVDDFNNCQSIHREELNHLTRWVEEYRLDKLNFARQKQAYCYFSAAATLFPPELSDARISWAKNGVLTTVVDDFFDVGGSEEELINLIQLVEKWDVNVSVDCCSENVEIIFSALKNTINEIGARAFTRQGRSVTSHVIEIWLDLIKSMFKEAQWLKNKSVPTMEEYMENAYVSFALGPIVLPALYLVGPKLSEEAVGSSEFDHLYRLMSTAGRLLNGIQGFKRESAEGKLNAVSLAMIHGNGVTEEEAINEMKNVIVSKRRELLRLVLLEKGSVVPRACKDLFWNMSKVLHVFYAKHDGFTAHDMMKTVNAVMEEPILLSEL</sequence>
<dbReference type="PANTHER" id="PTHR31739">
    <property type="entry name" value="ENT-COPALYL DIPHOSPHATE SYNTHASE, CHLOROPLASTIC"/>
    <property type="match status" value="1"/>
</dbReference>
<dbReference type="GO" id="GO:0009899">
    <property type="term" value="F:ent-kaurene synthase activity"/>
    <property type="evidence" value="ECO:0007669"/>
    <property type="project" value="UniProtKB-EC"/>
</dbReference>
<evidence type="ECO:0000259" key="7">
    <source>
        <dbReference type="Pfam" id="PF03936"/>
    </source>
</evidence>
<dbReference type="InterPro" id="IPR005630">
    <property type="entry name" value="Terpene_synthase_metal-bd"/>
</dbReference>
<protein>
    <recommendedName>
        <fullName evidence="5">ent-kaurene synthase</fullName>
        <ecNumber evidence="5">4.2.3.19</ecNumber>
    </recommendedName>
</protein>
<name>H9TB20_MALDO</name>
<dbReference type="EMBL" id="JQ281521">
    <property type="protein sequence ID" value="AFG18184.1"/>
    <property type="molecule type" value="mRNA"/>
</dbReference>
<dbReference type="FunFam" id="1.10.600.10:FF:000005">
    <property type="entry name" value="Ent-kaur-16-ene synthase, chloroplastic"/>
    <property type="match status" value="1"/>
</dbReference>
<dbReference type="InterPro" id="IPR050148">
    <property type="entry name" value="Terpene_synthase-like"/>
</dbReference>
<dbReference type="Pfam" id="PF03936">
    <property type="entry name" value="Terpene_synth_C"/>
    <property type="match status" value="1"/>
</dbReference>
<keyword evidence="2" id="KW-0479">Metal-binding</keyword>